<feature type="compositionally biased region" description="Low complexity" evidence="1">
    <location>
        <begin position="113"/>
        <end position="131"/>
    </location>
</feature>
<comment type="caution">
    <text evidence="2">The sequence shown here is derived from an EMBL/GenBank/DDBJ whole genome shotgun (WGS) entry which is preliminary data.</text>
</comment>
<sequence>MRLASFYTGCLDTCHPERPLEIPLTSVGFHFQEAVASGSVNVITWLINNPGHVHSRRHCACSSCVLRKRSTFIVQIVQCSSKKKATKPAAVTEAKPDVPPALVSNVPPPAPAPQAAAAAKAPPTEDAPAAPKADRTPSMTSKSEPNKLDKTQTEPGTQTNEGTKGNTKDEADTFEEHKPQTREAKRGKEIAAKQPVKQRDDYKTFNKKNMPESDFDKTMSGVQGV</sequence>
<organism evidence="2 3">
    <name type="scientific">Steinernema carpocapsae</name>
    <name type="common">Entomopathogenic nematode</name>
    <dbReference type="NCBI Taxonomy" id="34508"/>
    <lineage>
        <taxon>Eukaryota</taxon>
        <taxon>Metazoa</taxon>
        <taxon>Ecdysozoa</taxon>
        <taxon>Nematoda</taxon>
        <taxon>Chromadorea</taxon>
        <taxon>Rhabditida</taxon>
        <taxon>Tylenchina</taxon>
        <taxon>Panagrolaimomorpha</taxon>
        <taxon>Strongyloidoidea</taxon>
        <taxon>Steinernematidae</taxon>
        <taxon>Steinernema</taxon>
    </lineage>
</organism>
<dbReference type="Proteomes" id="UP000298663">
    <property type="component" value="Unassembled WGS sequence"/>
</dbReference>
<dbReference type="EMBL" id="AZBU02000002">
    <property type="protein sequence ID" value="TKR96683.1"/>
    <property type="molecule type" value="Genomic_DNA"/>
</dbReference>
<feature type="region of interest" description="Disordered" evidence="1">
    <location>
        <begin position="84"/>
        <end position="225"/>
    </location>
</feature>
<gene>
    <name evidence="2" type="ORF">L596_010666</name>
</gene>
<proteinExistence type="predicted"/>
<keyword evidence="3" id="KW-1185">Reference proteome</keyword>
<reference evidence="2 3" key="1">
    <citation type="journal article" date="2015" name="Genome Biol.">
        <title>Comparative genomics of Steinernema reveals deeply conserved gene regulatory networks.</title>
        <authorList>
            <person name="Dillman A.R."/>
            <person name="Macchietto M."/>
            <person name="Porter C.F."/>
            <person name="Rogers A."/>
            <person name="Williams B."/>
            <person name="Antoshechkin I."/>
            <person name="Lee M.M."/>
            <person name="Goodwin Z."/>
            <person name="Lu X."/>
            <person name="Lewis E.E."/>
            <person name="Goodrich-Blair H."/>
            <person name="Stock S.P."/>
            <person name="Adams B.J."/>
            <person name="Sternberg P.W."/>
            <person name="Mortazavi A."/>
        </authorList>
    </citation>
    <scope>NUCLEOTIDE SEQUENCE [LARGE SCALE GENOMIC DNA]</scope>
    <source>
        <strain evidence="2 3">ALL</strain>
    </source>
</reference>
<name>A0A4U5PJI9_STECR</name>
<evidence type="ECO:0000313" key="2">
    <source>
        <dbReference type="EMBL" id="TKR96683.1"/>
    </source>
</evidence>
<reference evidence="2 3" key="2">
    <citation type="journal article" date="2019" name="G3 (Bethesda)">
        <title>Hybrid Assembly of the Genome of the Entomopathogenic Nematode Steinernema carpocapsae Identifies the X-Chromosome.</title>
        <authorList>
            <person name="Serra L."/>
            <person name="Macchietto M."/>
            <person name="Macias-Munoz A."/>
            <person name="McGill C.J."/>
            <person name="Rodriguez I.M."/>
            <person name="Rodriguez B."/>
            <person name="Murad R."/>
            <person name="Mortazavi A."/>
        </authorList>
    </citation>
    <scope>NUCLEOTIDE SEQUENCE [LARGE SCALE GENOMIC DNA]</scope>
    <source>
        <strain evidence="2 3">ALL</strain>
    </source>
</reference>
<dbReference type="OrthoDB" id="5900949at2759"/>
<protein>
    <submittedName>
        <fullName evidence="2">Uncharacterized protein</fullName>
    </submittedName>
</protein>
<feature type="compositionally biased region" description="Polar residues" evidence="1">
    <location>
        <begin position="153"/>
        <end position="165"/>
    </location>
</feature>
<evidence type="ECO:0000256" key="1">
    <source>
        <dbReference type="SAM" id="MobiDB-lite"/>
    </source>
</evidence>
<feature type="compositionally biased region" description="Basic and acidic residues" evidence="1">
    <location>
        <begin position="166"/>
        <end position="217"/>
    </location>
</feature>
<dbReference type="AlphaFoldDB" id="A0A4U5PJI9"/>
<accession>A0A4U5PJI9</accession>
<evidence type="ECO:0000313" key="3">
    <source>
        <dbReference type="Proteomes" id="UP000298663"/>
    </source>
</evidence>